<feature type="transmembrane region" description="Helical" evidence="5">
    <location>
        <begin position="49"/>
        <end position="67"/>
    </location>
</feature>
<dbReference type="Pfam" id="PF04284">
    <property type="entry name" value="DUF441"/>
    <property type="match status" value="1"/>
</dbReference>
<reference evidence="7" key="1">
    <citation type="submission" date="2011-05" db="EMBL/GenBank/DDBJ databases">
        <title>Complete sequence of Desulfotomaculum ruminis DSM 2154.</title>
        <authorList>
            <person name="Lucas S."/>
            <person name="Copeland A."/>
            <person name="Lapidus A."/>
            <person name="Cheng J.-F."/>
            <person name="Goodwin L."/>
            <person name="Pitluck S."/>
            <person name="Lu M."/>
            <person name="Detter J.C."/>
            <person name="Han C."/>
            <person name="Tapia R."/>
            <person name="Land M."/>
            <person name="Hauser L."/>
            <person name="Kyrpides N."/>
            <person name="Ivanova N."/>
            <person name="Mikhailova N."/>
            <person name="Pagani I."/>
            <person name="Stams A.J.M."/>
            <person name="Plugge C.M."/>
            <person name="Muyzer G."/>
            <person name="Kuever J."/>
            <person name="Parshina S.N."/>
            <person name="Ivanova A.E."/>
            <person name="Nazina T.N."/>
            <person name="Brambilla E."/>
            <person name="Spring S."/>
            <person name="Klenk H.-P."/>
            <person name="Woyke T."/>
        </authorList>
    </citation>
    <scope>NUCLEOTIDE SEQUENCE [LARGE SCALE GENOMIC DNA]</scope>
    <source>
        <strain evidence="7">ATCC 23193 / DSM 2154 / NCIB 8452 / DL</strain>
    </source>
</reference>
<dbReference type="eggNOG" id="COG2707">
    <property type="taxonomic scope" value="Bacteria"/>
</dbReference>
<dbReference type="EMBL" id="CP002780">
    <property type="protein sequence ID" value="AEG61246.1"/>
    <property type="molecule type" value="Genomic_DNA"/>
</dbReference>
<evidence type="ECO:0000313" key="6">
    <source>
        <dbReference type="EMBL" id="AEG61246.1"/>
    </source>
</evidence>
<evidence type="ECO:0000256" key="3">
    <source>
        <dbReference type="ARBA" id="ARBA00022989"/>
    </source>
</evidence>
<dbReference type="GO" id="GO:0005886">
    <property type="term" value="C:plasma membrane"/>
    <property type="evidence" value="ECO:0007669"/>
    <property type="project" value="UniProtKB-SubCell"/>
</dbReference>
<accession>F6DTS2</accession>
<feature type="transmembrane region" description="Helical" evidence="5">
    <location>
        <begin position="111"/>
        <end position="128"/>
    </location>
</feature>
<dbReference type="HOGENOM" id="CLU_125889_1_0_9"/>
<organism evidence="6 7">
    <name type="scientific">Desulforamulus ruminis (strain ATCC 23193 / DSM 2154 / NCIMB 8452 / DL)</name>
    <name type="common">Desulfotomaculum ruminis</name>
    <dbReference type="NCBI Taxonomy" id="696281"/>
    <lineage>
        <taxon>Bacteria</taxon>
        <taxon>Bacillati</taxon>
        <taxon>Bacillota</taxon>
        <taxon>Clostridia</taxon>
        <taxon>Eubacteriales</taxon>
        <taxon>Peptococcaceae</taxon>
        <taxon>Desulforamulus</taxon>
    </lineage>
</organism>
<keyword evidence="7" id="KW-1185">Reference proteome</keyword>
<dbReference type="HAMAP" id="MF_01874">
    <property type="entry name" value="UPF0756"/>
    <property type="match status" value="1"/>
</dbReference>
<evidence type="ECO:0000256" key="1">
    <source>
        <dbReference type="ARBA" id="ARBA00022475"/>
    </source>
</evidence>
<dbReference type="InterPro" id="IPR007382">
    <property type="entry name" value="UPF0756_TM"/>
</dbReference>
<evidence type="ECO:0000256" key="5">
    <source>
        <dbReference type="HAMAP-Rule" id="MF_01874"/>
    </source>
</evidence>
<dbReference type="KEGG" id="dru:Desru_3035"/>
<feature type="transmembrane region" description="Helical" evidence="5">
    <location>
        <begin position="6"/>
        <end position="33"/>
    </location>
</feature>
<sequence>MTSGTITLLFLLIIGFVSDSTLIATAACLLLIIKLTKTFRFFSLLDRRGLEVGLIFLMLSVLVPLAHDNMAYLDLLKKTLSPHGILAMIGGALATHMNGEGLKLLKLDPQLIFGMVLGSIIGIVFLGGIPIGPLMAAGLTALFLEVIYWFK</sequence>
<comment type="caution">
    <text evidence="5">Lacks conserved residue(s) required for the propagation of feature annotation.</text>
</comment>
<reference evidence="6 7" key="2">
    <citation type="journal article" date="2012" name="Stand. Genomic Sci.">
        <title>Complete genome sequence of the sulfate-reducing firmicute Desulfotomaculum ruminis type strain (DL(T)).</title>
        <authorList>
            <person name="Spring S."/>
            <person name="Visser M."/>
            <person name="Lu M."/>
            <person name="Copeland A."/>
            <person name="Lapidus A."/>
            <person name="Lucas S."/>
            <person name="Cheng J.F."/>
            <person name="Han C."/>
            <person name="Tapia R."/>
            <person name="Goodwin L.A."/>
            <person name="Pitluck S."/>
            <person name="Ivanova N."/>
            <person name="Land M."/>
            <person name="Hauser L."/>
            <person name="Larimer F."/>
            <person name="Rohde M."/>
            <person name="Goker M."/>
            <person name="Detter J.C."/>
            <person name="Kyrpides N.C."/>
            <person name="Woyke T."/>
            <person name="Schaap P.J."/>
            <person name="Plugge C.M."/>
            <person name="Muyzer G."/>
            <person name="Kuever J."/>
            <person name="Pereira I.A."/>
            <person name="Parshina S.N."/>
            <person name="Bernier-Latmani R."/>
            <person name="Stams A.J."/>
            <person name="Klenk H.P."/>
        </authorList>
    </citation>
    <scope>NUCLEOTIDE SEQUENCE [LARGE SCALE GENOMIC DNA]</scope>
    <source>
        <strain evidence="7">ATCC 23193 / DSM 2154 / NCIB 8452 / DL</strain>
    </source>
</reference>
<protein>
    <recommendedName>
        <fullName evidence="5">UPF0756 membrane protein Desru_3035</fullName>
    </recommendedName>
</protein>
<keyword evidence="3 5" id="KW-1133">Transmembrane helix</keyword>
<keyword evidence="1 5" id="KW-1003">Cell membrane</keyword>
<comment type="subcellular location">
    <subcellularLocation>
        <location evidence="5">Cell membrane</location>
        <topology evidence="5">Multi-pass membrane protein</topology>
    </subcellularLocation>
</comment>
<evidence type="ECO:0000256" key="4">
    <source>
        <dbReference type="ARBA" id="ARBA00023136"/>
    </source>
</evidence>
<dbReference type="PANTHER" id="PTHR38452:SF1">
    <property type="entry name" value="UPF0756 MEMBRANE PROTEIN YEAL"/>
    <property type="match status" value="1"/>
</dbReference>
<gene>
    <name evidence="6" type="ordered locus">Desru_3035</name>
</gene>
<keyword evidence="2 5" id="KW-0812">Transmembrane</keyword>
<dbReference type="RefSeq" id="WP_013842998.1">
    <property type="nucleotide sequence ID" value="NC_015589.1"/>
</dbReference>
<dbReference type="AlphaFoldDB" id="F6DTS2"/>
<dbReference type="Proteomes" id="UP000009234">
    <property type="component" value="Chromosome"/>
</dbReference>
<evidence type="ECO:0000256" key="2">
    <source>
        <dbReference type="ARBA" id="ARBA00022692"/>
    </source>
</evidence>
<name>F6DTS2_DESRL</name>
<dbReference type="OrthoDB" id="80306at2"/>
<dbReference type="PANTHER" id="PTHR38452">
    <property type="entry name" value="UPF0756 MEMBRANE PROTEIN YEAL"/>
    <property type="match status" value="1"/>
</dbReference>
<keyword evidence="4 5" id="KW-0472">Membrane</keyword>
<evidence type="ECO:0000313" key="7">
    <source>
        <dbReference type="Proteomes" id="UP000009234"/>
    </source>
</evidence>
<dbReference type="STRING" id="696281.Desru_3035"/>
<proteinExistence type="inferred from homology"/>
<comment type="similarity">
    <text evidence="5">Belongs to the UPF0756 family.</text>
</comment>